<dbReference type="SUPFAM" id="SSF52172">
    <property type="entry name" value="CheY-like"/>
    <property type="match status" value="1"/>
</dbReference>
<dbReference type="PROSITE" id="PS00622">
    <property type="entry name" value="HTH_LUXR_1"/>
    <property type="match status" value="1"/>
</dbReference>
<evidence type="ECO:0000259" key="3">
    <source>
        <dbReference type="PROSITE" id="PS50043"/>
    </source>
</evidence>
<dbReference type="SMART" id="SM00421">
    <property type="entry name" value="HTH_LUXR"/>
    <property type="match status" value="1"/>
</dbReference>
<dbReference type="PANTHER" id="PTHR43214">
    <property type="entry name" value="TWO-COMPONENT RESPONSE REGULATOR"/>
    <property type="match status" value="1"/>
</dbReference>
<gene>
    <name evidence="5" type="ORF">METZ01_LOCUS67381</name>
</gene>
<proteinExistence type="predicted"/>
<dbReference type="Gene3D" id="3.40.50.2300">
    <property type="match status" value="1"/>
</dbReference>
<dbReference type="InterPro" id="IPR039420">
    <property type="entry name" value="WalR-like"/>
</dbReference>
<name>A0A381TIC4_9ZZZZ</name>
<dbReference type="Pfam" id="PF00072">
    <property type="entry name" value="Response_reg"/>
    <property type="match status" value="1"/>
</dbReference>
<dbReference type="Pfam" id="PF00196">
    <property type="entry name" value="GerE"/>
    <property type="match status" value="1"/>
</dbReference>
<dbReference type="InterPro" id="IPR001789">
    <property type="entry name" value="Sig_transdc_resp-reg_receiver"/>
</dbReference>
<feature type="domain" description="Response regulatory" evidence="4">
    <location>
        <begin position="9"/>
        <end position="125"/>
    </location>
</feature>
<dbReference type="CDD" id="cd17535">
    <property type="entry name" value="REC_NarL-like"/>
    <property type="match status" value="1"/>
</dbReference>
<dbReference type="PRINTS" id="PR00038">
    <property type="entry name" value="HTHLUXR"/>
</dbReference>
<dbReference type="EMBL" id="UINC01004465">
    <property type="protein sequence ID" value="SVA14527.1"/>
    <property type="molecule type" value="Genomic_DNA"/>
</dbReference>
<reference evidence="5" key="1">
    <citation type="submission" date="2018-05" db="EMBL/GenBank/DDBJ databases">
        <authorList>
            <person name="Lanie J.A."/>
            <person name="Ng W.-L."/>
            <person name="Kazmierczak K.M."/>
            <person name="Andrzejewski T.M."/>
            <person name="Davidsen T.M."/>
            <person name="Wayne K.J."/>
            <person name="Tettelin H."/>
            <person name="Glass J.I."/>
            <person name="Rusch D."/>
            <person name="Podicherti R."/>
            <person name="Tsui H.-C.T."/>
            <person name="Winkler M.E."/>
        </authorList>
    </citation>
    <scope>NUCLEOTIDE SEQUENCE</scope>
</reference>
<keyword evidence="2" id="KW-0238">DNA-binding</keyword>
<keyword evidence="1" id="KW-0597">Phosphoprotein</keyword>
<dbReference type="InterPro" id="IPR000792">
    <property type="entry name" value="Tscrpt_reg_LuxR_C"/>
</dbReference>
<dbReference type="GO" id="GO:0003677">
    <property type="term" value="F:DNA binding"/>
    <property type="evidence" value="ECO:0007669"/>
    <property type="project" value="UniProtKB-KW"/>
</dbReference>
<sequence length="221" mass="24124">MTESEKKIRVVIADDHAVVREGIRRILATSNLMEVVGVASDGNEAWHLVDEHSPNVAILDIRMPELTGIEILGRINEAGYDTRVLILTNYDDQEYVLDAMSQGASGYLMKSVEPEVLIGSVEAIVTGETVLDPSVAAGLGRLWSRRHERGSYQIGMAALTGREKETLALACRGMRNRMISDEMGISVRTVEGHFNSIYSKLGVTSRIEAVLQAVAVQSEGV</sequence>
<dbReference type="PROSITE" id="PS50110">
    <property type="entry name" value="RESPONSE_REGULATORY"/>
    <property type="match status" value="1"/>
</dbReference>
<feature type="domain" description="HTH luxR-type" evidence="3">
    <location>
        <begin position="152"/>
        <end position="217"/>
    </location>
</feature>
<dbReference type="GO" id="GO:0000160">
    <property type="term" value="P:phosphorelay signal transduction system"/>
    <property type="evidence" value="ECO:0007669"/>
    <property type="project" value="InterPro"/>
</dbReference>
<evidence type="ECO:0000256" key="2">
    <source>
        <dbReference type="ARBA" id="ARBA00023125"/>
    </source>
</evidence>
<protein>
    <recommendedName>
        <fullName evidence="6">Response regulatory domain-containing protein</fullName>
    </recommendedName>
</protein>
<evidence type="ECO:0000256" key="1">
    <source>
        <dbReference type="ARBA" id="ARBA00022553"/>
    </source>
</evidence>
<dbReference type="AlphaFoldDB" id="A0A381TIC4"/>
<accession>A0A381TIC4</accession>
<dbReference type="PROSITE" id="PS50043">
    <property type="entry name" value="HTH_LUXR_2"/>
    <property type="match status" value="1"/>
</dbReference>
<dbReference type="SUPFAM" id="SSF46894">
    <property type="entry name" value="C-terminal effector domain of the bipartite response regulators"/>
    <property type="match status" value="1"/>
</dbReference>
<dbReference type="GO" id="GO:0006355">
    <property type="term" value="P:regulation of DNA-templated transcription"/>
    <property type="evidence" value="ECO:0007669"/>
    <property type="project" value="InterPro"/>
</dbReference>
<evidence type="ECO:0000259" key="4">
    <source>
        <dbReference type="PROSITE" id="PS50110"/>
    </source>
</evidence>
<organism evidence="5">
    <name type="scientific">marine metagenome</name>
    <dbReference type="NCBI Taxonomy" id="408172"/>
    <lineage>
        <taxon>unclassified sequences</taxon>
        <taxon>metagenomes</taxon>
        <taxon>ecological metagenomes</taxon>
    </lineage>
</organism>
<evidence type="ECO:0000313" key="5">
    <source>
        <dbReference type="EMBL" id="SVA14527.1"/>
    </source>
</evidence>
<dbReference type="CDD" id="cd06170">
    <property type="entry name" value="LuxR_C_like"/>
    <property type="match status" value="1"/>
</dbReference>
<dbReference type="InterPro" id="IPR011006">
    <property type="entry name" value="CheY-like_superfamily"/>
</dbReference>
<dbReference type="InterPro" id="IPR016032">
    <property type="entry name" value="Sig_transdc_resp-reg_C-effctor"/>
</dbReference>
<dbReference type="SMART" id="SM00448">
    <property type="entry name" value="REC"/>
    <property type="match status" value="1"/>
</dbReference>
<evidence type="ECO:0008006" key="6">
    <source>
        <dbReference type="Google" id="ProtNLM"/>
    </source>
</evidence>
<dbReference type="InterPro" id="IPR058245">
    <property type="entry name" value="NreC/VraR/RcsB-like_REC"/>
</dbReference>